<feature type="transmembrane region" description="Helical" evidence="3">
    <location>
        <begin position="566"/>
        <end position="584"/>
    </location>
</feature>
<evidence type="ECO:0000256" key="3">
    <source>
        <dbReference type="SAM" id="Phobius"/>
    </source>
</evidence>
<dbReference type="Pfam" id="PF10145">
    <property type="entry name" value="PhageMin_Tail"/>
    <property type="match status" value="1"/>
</dbReference>
<feature type="domain" description="Phage tail tape measure protein" evidence="4">
    <location>
        <begin position="117"/>
        <end position="266"/>
    </location>
</feature>
<dbReference type="NCBIfam" id="TIGR01760">
    <property type="entry name" value="tape_meas_TP901"/>
    <property type="match status" value="1"/>
</dbReference>
<evidence type="ECO:0000256" key="2">
    <source>
        <dbReference type="ARBA" id="ARBA00022612"/>
    </source>
</evidence>
<name>A0A8S5TJS3_9CAUD</name>
<reference evidence="5" key="1">
    <citation type="journal article" date="2021" name="Proc. Natl. Acad. Sci. U.S.A.">
        <title>A Catalog of Tens of Thousands of Viruses from Human Metagenomes Reveals Hidden Associations with Chronic Diseases.</title>
        <authorList>
            <person name="Tisza M.J."/>
            <person name="Buck C.B."/>
        </authorList>
    </citation>
    <scope>NUCLEOTIDE SEQUENCE</scope>
    <source>
        <strain evidence="5">CtwQT14</strain>
    </source>
</reference>
<organism evidence="5">
    <name type="scientific">Siphoviridae sp. ctwQT14</name>
    <dbReference type="NCBI Taxonomy" id="2827971"/>
    <lineage>
        <taxon>Viruses</taxon>
        <taxon>Duplodnaviria</taxon>
        <taxon>Heunggongvirae</taxon>
        <taxon>Uroviricota</taxon>
        <taxon>Caudoviricetes</taxon>
    </lineage>
</organism>
<sequence>MMKVSLTLIAFDKMSRVIRDAVTKSNEEFDKLQDKIKKTSEILDNLGQTMTKVGAGLTLAGGGLAHKLGITEAIPEAFELEHRLRELGNIGQLSAEQLAAMDKRLGSISRYTNQLRPEITEGLNVLVASGIDPEKALDYMNAIGRTATGEHAVIEDISRTAFAVTDNLKVPVSELGKSMDILAMAGKEGRFELKDMASAFPSLTAGASMLGMRGTPAVASLGAALQVAMKGAGEASEAANNFENFIQKVTAPLTLKNFKETFGVDLQRVLLDAAAAGRDPILEVVELMSQLSGGDVFKVSEVFQDKQVLNFIKPMMQNLDEYKRIKEAALGAEGVVDSDFEHMMETTVEQFKLLKINMKELVFPNLQEPMKKINEILQKINSNPVMQKGLFNAIIGTIGVGLLLTTLGTVTMLIGKMVSGYGKFLSYARDLTPTLVQNSAKLLEFIGLNSMAHNLTYGDKIRRSGNKLGLDLSNFSLRNGLFSDIRRIDKNMRSGISSGFKELPVNITKSASSLKNWGGSAIKAMPGNFVKGLTSLKNAFIGLPRAIWIVINAFRVFSISLLTSPLGWIIVAITAVALLIYKYWKPISGFFRGMWQGLKEGLQPLMPLFNKIGKALAPIIAPIKAIVDWFKKLIKPVEDTGGAAEKMGVRFGKAIANIIVKIVELISKVFEFGKKIGDMLAGGILSKLGKTKEAIGKHAQIIRDHLPHSPAKTGPLKDLHKVKIAETIAGTIKPMPIVSAMNKALSFVSTPFNAKVGNTRTGAASIVVHYSPTITISGSESKEEFAKMLRKHKDEVVAIMKREKERQERVKY</sequence>
<evidence type="ECO:0000259" key="4">
    <source>
        <dbReference type="Pfam" id="PF10145"/>
    </source>
</evidence>
<dbReference type="PANTHER" id="PTHR37813">
    <property type="entry name" value="FELS-2 PROPHAGE PROTEIN"/>
    <property type="match status" value="1"/>
</dbReference>
<evidence type="ECO:0000256" key="1">
    <source>
        <dbReference type="ARBA" id="ARBA00022465"/>
    </source>
</evidence>
<proteinExistence type="predicted"/>
<keyword evidence="1" id="KW-1245">Viral tail assembly</keyword>
<dbReference type="EMBL" id="BK032842">
    <property type="protein sequence ID" value="DAF63541.1"/>
    <property type="molecule type" value="Genomic_DNA"/>
</dbReference>
<dbReference type="InterPro" id="IPR010090">
    <property type="entry name" value="Phage_tape_meas"/>
</dbReference>
<keyword evidence="3" id="KW-1133">Transmembrane helix</keyword>
<dbReference type="GO" id="GO:0098003">
    <property type="term" value="P:viral tail assembly"/>
    <property type="evidence" value="ECO:0007669"/>
    <property type="project" value="UniProtKB-KW"/>
</dbReference>
<protein>
    <submittedName>
        <fullName evidence="5">Minor tail protein</fullName>
    </submittedName>
</protein>
<evidence type="ECO:0000313" key="5">
    <source>
        <dbReference type="EMBL" id="DAF63541.1"/>
    </source>
</evidence>
<keyword evidence="2" id="KW-1188">Viral release from host cell</keyword>
<feature type="transmembrane region" description="Helical" evidence="3">
    <location>
        <begin position="390"/>
        <end position="414"/>
    </location>
</feature>
<keyword evidence="3" id="KW-0812">Transmembrane</keyword>
<keyword evidence="3" id="KW-0472">Membrane</keyword>
<accession>A0A8S5TJS3</accession>
<dbReference type="PANTHER" id="PTHR37813:SF1">
    <property type="entry name" value="FELS-2 PROPHAGE PROTEIN"/>
    <property type="match status" value="1"/>
</dbReference>